<dbReference type="PROSITE" id="PS51470">
    <property type="entry name" value="FG_GAP"/>
    <property type="match status" value="1"/>
</dbReference>
<evidence type="ECO:0000256" key="6">
    <source>
        <dbReference type="ARBA" id="ARBA00023037"/>
    </source>
</evidence>
<reference evidence="16" key="2">
    <citation type="submission" date="2025-08" db="UniProtKB">
        <authorList>
            <consortium name="Ensembl"/>
        </authorList>
    </citation>
    <scope>IDENTIFICATION</scope>
</reference>
<dbReference type="GO" id="GO:0098609">
    <property type="term" value="P:cell-cell adhesion"/>
    <property type="evidence" value="ECO:0007669"/>
    <property type="project" value="TreeGrafter"/>
</dbReference>
<evidence type="ECO:0000256" key="10">
    <source>
        <dbReference type="PROSITE-ProRule" id="PRU00803"/>
    </source>
</evidence>
<dbReference type="InterPro" id="IPR013649">
    <property type="entry name" value="Integrin_alpha_Ig-like_1"/>
</dbReference>
<keyword evidence="6 11" id="KW-0401">Integrin</keyword>
<evidence type="ECO:0000256" key="2">
    <source>
        <dbReference type="ARBA" id="ARBA00008054"/>
    </source>
</evidence>
<dbReference type="GeneTree" id="ENSGT00940000167229"/>
<proteinExistence type="inferred from homology"/>
<dbReference type="Pfam" id="PF20805">
    <property type="entry name" value="Integrin_A_Ig_2"/>
    <property type="match status" value="1"/>
</dbReference>
<evidence type="ECO:0000256" key="5">
    <source>
        <dbReference type="ARBA" id="ARBA00022989"/>
    </source>
</evidence>
<name>H2Z1C4_CIOSA</name>
<dbReference type="GO" id="GO:0033627">
    <property type="term" value="P:cell adhesion mediated by integrin"/>
    <property type="evidence" value="ECO:0007669"/>
    <property type="project" value="TreeGrafter"/>
</dbReference>
<dbReference type="InterPro" id="IPR032695">
    <property type="entry name" value="Integrin_dom_sf"/>
</dbReference>
<keyword evidence="8 11" id="KW-0675">Receptor</keyword>
<dbReference type="InterPro" id="IPR000413">
    <property type="entry name" value="Integrin_alpha"/>
</dbReference>
<dbReference type="Pfam" id="PF20806">
    <property type="entry name" value="Integrin_A_Ig_3"/>
    <property type="match status" value="1"/>
</dbReference>
<dbReference type="GO" id="GO:0009897">
    <property type="term" value="C:external side of plasma membrane"/>
    <property type="evidence" value="ECO:0007669"/>
    <property type="project" value="TreeGrafter"/>
</dbReference>
<keyword evidence="4 11" id="KW-0130">Cell adhesion</keyword>
<evidence type="ECO:0000256" key="9">
    <source>
        <dbReference type="ARBA" id="ARBA00023180"/>
    </source>
</evidence>
<protein>
    <submittedName>
        <fullName evidence="16">Uncharacterized protein</fullName>
    </submittedName>
</protein>
<evidence type="ECO:0000256" key="11">
    <source>
        <dbReference type="RuleBase" id="RU003762"/>
    </source>
</evidence>
<keyword evidence="3 11" id="KW-0812">Transmembrane</keyword>
<sequence>ADDGAGAVYIYHGNPDPNLGVYVKPAQIIRAKDLNEAHTLERNISSFGYSVAGGLDMDLNYPDLLVGSLSDVAVLYRSRPIVNVLASITTSERTINLIKEPFHPRFNTTVCMNYTSTPNSFNEPVNMEFTVRIDIERLENELRSRGTFSSTDLQQDTITKNITLLPQSSGQSACKTLPVYISHDVQDKLSPIIFDLTFDVSKQDTPDIADVLAPLSRFPILNKQIANNSTTGVNISKDCGPDEICRSKIKMNAFHVVLKDWESLSPDSLGVPTLMLGTEEEIGLRVNIANPYPGEDAHQAKLRIYLPPMLQYVGLAEVNLTSANILCTIVDNNASFVECSLGNPFETDSFISAIIILENDATLYTSNGFAVQMQILTSSLQPGHDMNVTYVAQVRVQAQITIDGYTSADQIPFGGKVVGESAVHKPQDAGLYVTHSYEITNSGTSAIDSVYVNISWPQVIHNGKWLLYLLDAQVSGPGATNETICNVPTELTNPLKLKYQPLLSTPTRRKRQAQSGIEPMDKTAASVSPPTSASKILKCDDSDELARCVHFLCYLGTLETQRKVDINLRAVVWNSTFLEEYKGMGEVRVFSNAEVVVSRSNVQYSVSSIRFDEVSTSILSEQVIPPQQEVKLWIIVVATLAGVILLVLIVLLLWKCGFFKRRRDFGDYHKARRHKQASKKADETTEGMLY</sequence>
<dbReference type="AlphaFoldDB" id="H2Z1C4"/>
<feature type="domain" description="Integrin alpha second immunoglobulin-like" evidence="14">
    <location>
        <begin position="239"/>
        <end position="394"/>
    </location>
</feature>
<feature type="transmembrane region" description="Helical" evidence="11">
    <location>
        <begin position="632"/>
        <end position="654"/>
    </location>
</feature>
<dbReference type="PANTHER" id="PTHR23220:SF122">
    <property type="entry name" value="INTEGRIN ALPHA-PS1"/>
    <property type="match status" value="1"/>
</dbReference>
<dbReference type="SUPFAM" id="SSF69318">
    <property type="entry name" value="Integrin alpha N-terminal domain"/>
    <property type="match status" value="1"/>
</dbReference>
<dbReference type="GO" id="GO:0007229">
    <property type="term" value="P:integrin-mediated signaling pathway"/>
    <property type="evidence" value="ECO:0007669"/>
    <property type="project" value="UniProtKB-KW"/>
</dbReference>
<dbReference type="Gene3D" id="2.130.10.130">
    <property type="entry name" value="Integrin alpha, N-terminal"/>
    <property type="match status" value="1"/>
</dbReference>
<dbReference type="Ensembl" id="ENSCSAVT00000011519.1">
    <property type="protein sequence ID" value="ENSCSAVP00000011386.1"/>
    <property type="gene ID" value="ENSCSAVG00000006658.1"/>
</dbReference>
<dbReference type="Gene3D" id="2.60.40.1460">
    <property type="entry name" value="Integrin domains. Chain A, domain 2"/>
    <property type="match status" value="1"/>
</dbReference>
<accession>H2Z1C4</accession>
<dbReference type="InterPro" id="IPR048286">
    <property type="entry name" value="Integrin_alpha_Ig-like_3"/>
</dbReference>
<dbReference type="InterPro" id="IPR013519">
    <property type="entry name" value="Int_alpha_beta-p"/>
</dbReference>
<feature type="domain" description="Integrin alpha third immunoglobulin-like" evidence="15">
    <location>
        <begin position="401"/>
        <end position="616"/>
    </location>
</feature>
<reference evidence="16" key="3">
    <citation type="submission" date="2025-09" db="UniProtKB">
        <authorList>
            <consortium name="Ensembl"/>
        </authorList>
    </citation>
    <scope>IDENTIFICATION</scope>
</reference>
<comment type="subcellular location">
    <subcellularLocation>
        <location evidence="1 11">Membrane</location>
        <topology evidence="1 11">Single-pass type I membrane protein</topology>
    </subcellularLocation>
</comment>
<evidence type="ECO:0000313" key="16">
    <source>
        <dbReference type="Ensembl" id="ENSCSAVP00000011386.1"/>
    </source>
</evidence>
<dbReference type="GO" id="GO:0008305">
    <property type="term" value="C:integrin complex"/>
    <property type="evidence" value="ECO:0007669"/>
    <property type="project" value="InterPro"/>
</dbReference>
<evidence type="ECO:0000256" key="1">
    <source>
        <dbReference type="ARBA" id="ARBA00004479"/>
    </source>
</evidence>
<dbReference type="InterPro" id="IPR018184">
    <property type="entry name" value="Integrin_alpha_C_CS"/>
</dbReference>
<dbReference type="PROSITE" id="PS00242">
    <property type="entry name" value="INTEGRIN_ALPHA"/>
    <property type="match status" value="1"/>
</dbReference>
<evidence type="ECO:0000256" key="12">
    <source>
        <dbReference type="SAM" id="MobiDB-lite"/>
    </source>
</evidence>
<dbReference type="InterPro" id="IPR028994">
    <property type="entry name" value="Integrin_alpha_N"/>
</dbReference>
<keyword evidence="5 11" id="KW-1133">Transmembrane helix</keyword>
<evidence type="ECO:0000256" key="8">
    <source>
        <dbReference type="ARBA" id="ARBA00023170"/>
    </source>
</evidence>
<evidence type="ECO:0000313" key="17">
    <source>
        <dbReference type="Proteomes" id="UP000007875"/>
    </source>
</evidence>
<dbReference type="PANTHER" id="PTHR23220">
    <property type="entry name" value="INTEGRIN ALPHA"/>
    <property type="match status" value="1"/>
</dbReference>
<keyword evidence="7 11" id="KW-0472">Membrane</keyword>
<comment type="similarity">
    <text evidence="2 11">Belongs to the integrin alpha chain family.</text>
</comment>
<evidence type="ECO:0000256" key="4">
    <source>
        <dbReference type="ARBA" id="ARBA00022889"/>
    </source>
</evidence>
<dbReference type="SUPFAM" id="SSF69179">
    <property type="entry name" value="Integrin domains"/>
    <property type="match status" value="3"/>
</dbReference>
<dbReference type="Proteomes" id="UP000007875">
    <property type="component" value="Unassembled WGS sequence"/>
</dbReference>
<dbReference type="Gene3D" id="2.60.40.1510">
    <property type="entry name" value="ntegrin, alpha v. Chain A, domain 3"/>
    <property type="match status" value="1"/>
</dbReference>
<dbReference type="InterPro" id="IPR048285">
    <property type="entry name" value="Integrin_alpha_Ig-like_2"/>
</dbReference>
<keyword evidence="17" id="KW-1185">Reference proteome</keyword>
<reference evidence="17" key="1">
    <citation type="submission" date="2003-08" db="EMBL/GenBank/DDBJ databases">
        <authorList>
            <person name="Birren B."/>
            <person name="Nusbaum C."/>
            <person name="Abebe A."/>
            <person name="Abouelleil A."/>
            <person name="Adekoya E."/>
            <person name="Ait-zahra M."/>
            <person name="Allen N."/>
            <person name="Allen T."/>
            <person name="An P."/>
            <person name="Anderson M."/>
            <person name="Anderson S."/>
            <person name="Arachchi H."/>
            <person name="Armbruster J."/>
            <person name="Bachantsang P."/>
            <person name="Baldwin J."/>
            <person name="Barry A."/>
            <person name="Bayul T."/>
            <person name="Blitshsteyn B."/>
            <person name="Bloom T."/>
            <person name="Blye J."/>
            <person name="Boguslavskiy L."/>
            <person name="Borowsky M."/>
            <person name="Boukhgalter B."/>
            <person name="Brunache A."/>
            <person name="Butler J."/>
            <person name="Calixte N."/>
            <person name="Calvo S."/>
            <person name="Camarata J."/>
            <person name="Campo K."/>
            <person name="Chang J."/>
            <person name="Cheshatsang Y."/>
            <person name="Citroen M."/>
            <person name="Collymore A."/>
            <person name="Considine T."/>
            <person name="Cook A."/>
            <person name="Cooke P."/>
            <person name="Corum B."/>
            <person name="Cuomo C."/>
            <person name="David R."/>
            <person name="Dawoe T."/>
            <person name="Degray S."/>
            <person name="Dodge S."/>
            <person name="Dooley K."/>
            <person name="Dorje P."/>
            <person name="Dorjee K."/>
            <person name="Dorris L."/>
            <person name="Duffey N."/>
            <person name="Dupes A."/>
            <person name="Elkins T."/>
            <person name="Engels R."/>
            <person name="Erickson J."/>
            <person name="Farina A."/>
            <person name="Faro S."/>
            <person name="Ferreira P."/>
            <person name="Fischer H."/>
            <person name="Fitzgerald M."/>
            <person name="Foley K."/>
            <person name="Gage D."/>
            <person name="Galagan J."/>
            <person name="Gearin G."/>
            <person name="Gnerre S."/>
            <person name="Gnirke A."/>
            <person name="Goyette A."/>
            <person name="Graham J."/>
            <person name="Grandbois E."/>
            <person name="Gyaltsen K."/>
            <person name="Hafez N."/>
            <person name="Hagopian D."/>
            <person name="Hagos B."/>
            <person name="Hall J."/>
            <person name="Hatcher B."/>
            <person name="Heller A."/>
            <person name="Higgins H."/>
            <person name="Honan T."/>
            <person name="Horn A."/>
            <person name="Houde N."/>
            <person name="Hughes L."/>
            <person name="Hulme W."/>
            <person name="Husby E."/>
            <person name="Iliev I."/>
            <person name="Jaffe D."/>
            <person name="Jones C."/>
            <person name="Kamal M."/>
            <person name="Kamat A."/>
            <person name="Kamvysselis M."/>
            <person name="Karlsson E."/>
            <person name="Kells C."/>
            <person name="Kieu A."/>
            <person name="Kisner P."/>
            <person name="Kodira C."/>
            <person name="Kulbokas E."/>
            <person name="Labutti K."/>
            <person name="Lama D."/>
            <person name="Landers T."/>
            <person name="Leger J."/>
            <person name="Levine S."/>
            <person name="Lewis D."/>
            <person name="Lewis T."/>
            <person name="Lindblad-toh K."/>
            <person name="Liu X."/>
            <person name="Lokyitsang T."/>
            <person name="Lokyitsang Y."/>
            <person name="Lucien O."/>
            <person name="Lui A."/>
            <person name="Ma L.J."/>
            <person name="Mabbitt R."/>
            <person name="Macdonald J."/>
            <person name="Maclean C."/>
            <person name="Major J."/>
            <person name="Manning J."/>
            <person name="Marabella R."/>
            <person name="Maru K."/>
            <person name="Matthews C."/>
            <person name="Mauceli E."/>
            <person name="Mccarthy M."/>
            <person name="Mcdonough S."/>
            <person name="Mcghee T."/>
            <person name="Meldrim J."/>
            <person name="Meneus L."/>
            <person name="Mesirov J."/>
            <person name="Mihalev A."/>
            <person name="Mihova T."/>
            <person name="Mikkelsen T."/>
            <person name="Mlenga V."/>
            <person name="Moru K."/>
            <person name="Mozes J."/>
            <person name="Mulrain L."/>
            <person name="Munson G."/>
            <person name="Naylor J."/>
            <person name="Newes C."/>
            <person name="Nguyen C."/>
            <person name="Nguyen N."/>
            <person name="Nguyen T."/>
            <person name="Nicol R."/>
            <person name="Nielsen C."/>
            <person name="Nizzari M."/>
            <person name="Norbu C."/>
            <person name="Norbu N."/>
            <person name="O'donnell P."/>
            <person name="Okoawo O."/>
            <person name="O'leary S."/>
            <person name="Omotosho B."/>
            <person name="O'neill K."/>
            <person name="Osman S."/>
            <person name="Parker S."/>
            <person name="Perrin D."/>
            <person name="Phunkhang P."/>
            <person name="Piqani B."/>
            <person name="Purcell S."/>
            <person name="Rachupka T."/>
            <person name="Ramasamy U."/>
            <person name="Rameau R."/>
            <person name="Ray V."/>
            <person name="Raymond C."/>
            <person name="Retta R."/>
            <person name="Richardson S."/>
            <person name="Rise C."/>
            <person name="Rodriguez J."/>
            <person name="Rogers J."/>
            <person name="Rogov P."/>
            <person name="Rutman M."/>
            <person name="Schupbach R."/>
            <person name="Seaman C."/>
            <person name="Settipalli S."/>
            <person name="Sharpe T."/>
            <person name="Sheridan J."/>
            <person name="Sherpa N."/>
            <person name="Shi J."/>
            <person name="Smirnov S."/>
            <person name="Smith C."/>
            <person name="Sougnez C."/>
            <person name="Spencer B."/>
            <person name="Stalker J."/>
            <person name="Stange-thomann N."/>
            <person name="Stavropoulos S."/>
            <person name="Stetson K."/>
            <person name="Stone C."/>
            <person name="Stone S."/>
            <person name="Stubbs M."/>
            <person name="Talamas J."/>
            <person name="Tchuinga P."/>
            <person name="Tenzing P."/>
            <person name="Tesfaye S."/>
            <person name="Theodore J."/>
            <person name="Thoulutsang Y."/>
            <person name="Topham K."/>
            <person name="Towey S."/>
            <person name="Tsamla T."/>
            <person name="Tsomo N."/>
            <person name="Vallee D."/>
            <person name="Vassiliev H."/>
            <person name="Venkataraman V."/>
            <person name="Vinson J."/>
            <person name="Vo A."/>
            <person name="Wade C."/>
            <person name="Wang S."/>
            <person name="Wangchuk T."/>
            <person name="Wangdi T."/>
            <person name="Whittaker C."/>
            <person name="Wilkinson J."/>
            <person name="Wu Y."/>
            <person name="Wyman D."/>
            <person name="Yadav S."/>
            <person name="Yang S."/>
            <person name="Yang X."/>
            <person name="Yeager S."/>
            <person name="Yee E."/>
            <person name="Young G."/>
            <person name="Zainoun J."/>
            <person name="Zembeck L."/>
            <person name="Zimmer A."/>
            <person name="Zody M."/>
            <person name="Lander E."/>
        </authorList>
    </citation>
    <scope>NUCLEOTIDE SEQUENCE [LARGE SCALE GENOMIC DNA]</scope>
</reference>
<evidence type="ECO:0000259" key="13">
    <source>
        <dbReference type="Pfam" id="PF08441"/>
    </source>
</evidence>
<keyword evidence="9" id="KW-0325">Glycoprotein</keyword>
<organism evidence="16 17">
    <name type="scientific">Ciona savignyi</name>
    <name type="common">Pacific transparent sea squirt</name>
    <dbReference type="NCBI Taxonomy" id="51511"/>
    <lineage>
        <taxon>Eukaryota</taxon>
        <taxon>Metazoa</taxon>
        <taxon>Chordata</taxon>
        <taxon>Tunicata</taxon>
        <taxon>Ascidiacea</taxon>
        <taxon>Phlebobranchia</taxon>
        <taxon>Cionidae</taxon>
        <taxon>Ciona</taxon>
    </lineage>
</organism>
<feature type="region of interest" description="Disordered" evidence="12">
    <location>
        <begin position="506"/>
        <end position="529"/>
    </location>
</feature>
<evidence type="ECO:0000256" key="3">
    <source>
        <dbReference type="ARBA" id="ARBA00022692"/>
    </source>
</evidence>
<dbReference type="Gene3D" id="2.60.40.1530">
    <property type="entry name" value="ntegrin, alpha v. Chain A, domain 4"/>
    <property type="match status" value="1"/>
</dbReference>
<feature type="domain" description="Integrin alpha first immunoglubulin-like" evidence="13">
    <location>
        <begin position="78"/>
        <end position="238"/>
    </location>
</feature>
<dbReference type="PRINTS" id="PR01185">
    <property type="entry name" value="INTEGRINA"/>
</dbReference>
<evidence type="ECO:0000259" key="15">
    <source>
        <dbReference type="Pfam" id="PF20806"/>
    </source>
</evidence>
<dbReference type="GO" id="GO:0005178">
    <property type="term" value="F:integrin binding"/>
    <property type="evidence" value="ECO:0007669"/>
    <property type="project" value="TreeGrafter"/>
</dbReference>
<evidence type="ECO:0000256" key="7">
    <source>
        <dbReference type="ARBA" id="ARBA00023136"/>
    </source>
</evidence>
<dbReference type="Gene3D" id="1.20.5.930">
    <property type="entry name" value="Bicelle-embedded integrin alpha(iib) transmembrane segment"/>
    <property type="match status" value="1"/>
</dbReference>
<evidence type="ECO:0000259" key="14">
    <source>
        <dbReference type="Pfam" id="PF20805"/>
    </source>
</evidence>
<dbReference type="GO" id="GO:0007160">
    <property type="term" value="P:cell-matrix adhesion"/>
    <property type="evidence" value="ECO:0007669"/>
    <property type="project" value="TreeGrafter"/>
</dbReference>
<feature type="repeat" description="FG-GAP" evidence="10">
    <location>
        <begin position="33"/>
        <end position="93"/>
    </location>
</feature>
<dbReference type="Pfam" id="PF08441">
    <property type="entry name" value="Integrin_A_Ig_1"/>
    <property type="match status" value="1"/>
</dbReference>